<dbReference type="OrthoDB" id="3186724at2759"/>
<sequence>MSNNASWSLREEASFLNFLIDHRAEAGDGCNFKKATMQQAAQHIQPLHVRGGAKTQQTCKNKFTAFRKLFRIVRAVQAISGWSWDDNTGASIDVHTASSWDDYARRHPDARPFRNKGWVHFRKMEMLMPATVAGANVYHASSAASEPVDNDPGSPSSSNEDAEPNLSQPVGTPRNDSPEPEDAVMPSSSQPVSAKRQRAPATPTRADVKRVRATGSAALMSIADSLTAFNTTLATSLALPAAGTTVAPSPIRRREAITTALTLEKNWLTPTERATFVDFLKSDLCAADVYMAIEEVDVRQEWVRMQLERLGIFVTV</sequence>
<evidence type="ECO:0000313" key="4">
    <source>
        <dbReference type="Proteomes" id="UP000567179"/>
    </source>
</evidence>
<accession>A0A8H5AW91</accession>
<gene>
    <name evidence="3" type="ORF">D9619_003790</name>
</gene>
<dbReference type="AlphaFoldDB" id="A0A8H5AW91"/>
<organism evidence="3 4">
    <name type="scientific">Psilocybe cf. subviscida</name>
    <dbReference type="NCBI Taxonomy" id="2480587"/>
    <lineage>
        <taxon>Eukaryota</taxon>
        <taxon>Fungi</taxon>
        <taxon>Dikarya</taxon>
        <taxon>Basidiomycota</taxon>
        <taxon>Agaricomycotina</taxon>
        <taxon>Agaricomycetes</taxon>
        <taxon>Agaricomycetidae</taxon>
        <taxon>Agaricales</taxon>
        <taxon>Agaricineae</taxon>
        <taxon>Strophariaceae</taxon>
        <taxon>Psilocybe</taxon>
    </lineage>
</organism>
<protein>
    <recommendedName>
        <fullName evidence="2">Myb/SANT-like domain-containing protein</fullName>
    </recommendedName>
</protein>
<dbReference type="EMBL" id="JAACJJ010000056">
    <property type="protein sequence ID" value="KAF5312245.1"/>
    <property type="molecule type" value="Genomic_DNA"/>
</dbReference>
<keyword evidence="4" id="KW-1185">Reference proteome</keyword>
<evidence type="ECO:0000313" key="3">
    <source>
        <dbReference type="EMBL" id="KAF5312245.1"/>
    </source>
</evidence>
<evidence type="ECO:0000259" key="2">
    <source>
        <dbReference type="Pfam" id="PF12776"/>
    </source>
</evidence>
<feature type="compositionally biased region" description="Polar residues" evidence="1">
    <location>
        <begin position="153"/>
        <end position="170"/>
    </location>
</feature>
<name>A0A8H5AW91_9AGAR</name>
<comment type="caution">
    <text evidence="3">The sequence shown here is derived from an EMBL/GenBank/DDBJ whole genome shotgun (WGS) entry which is preliminary data.</text>
</comment>
<dbReference type="Pfam" id="PF12776">
    <property type="entry name" value="Myb_DNA-bind_3"/>
    <property type="match status" value="1"/>
</dbReference>
<dbReference type="PANTHER" id="PTHR46929:SF3">
    <property type="entry name" value="MYB_SANT-LIKE DOMAIN-CONTAINING PROTEIN"/>
    <property type="match status" value="1"/>
</dbReference>
<dbReference type="InterPro" id="IPR024752">
    <property type="entry name" value="Myb/SANT-like_dom"/>
</dbReference>
<dbReference type="Proteomes" id="UP000567179">
    <property type="component" value="Unassembled WGS sequence"/>
</dbReference>
<reference evidence="3 4" key="1">
    <citation type="journal article" date="2020" name="ISME J.">
        <title>Uncovering the hidden diversity of litter-decomposition mechanisms in mushroom-forming fungi.</title>
        <authorList>
            <person name="Floudas D."/>
            <person name="Bentzer J."/>
            <person name="Ahren D."/>
            <person name="Johansson T."/>
            <person name="Persson P."/>
            <person name="Tunlid A."/>
        </authorList>
    </citation>
    <scope>NUCLEOTIDE SEQUENCE [LARGE SCALE GENOMIC DNA]</scope>
    <source>
        <strain evidence="3 4">CBS 101986</strain>
    </source>
</reference>
<feature type="domain" description="Myb/SANT-like" evidence="2">
    <location>
        <begin position="6"/>
        <end position="89"/>
    </location>
</feature>
<feature type="region of interest" description="Disordered" evidence="1">
    <location>
        <begin position="142"/>
        <end position="209"/>
    </location>
</feature>
<dbReference type="PANTHER" id="PTHR46929">
    <property type="entry name" value="EXPRESSED PROTEIN"/>
    <property type="match status" value="1"/>
</dbReference>
<evidence type="ECO:0000256" key="1">
    <source>
        <dbReference type="SAM" id="MobiDB-lite"/>
    </source>
</evidence>
<proteinExistence type="predicted"/>